<name>A0A2H1KNI4_BRELN</name>
<sequence>MVRRNQQKKRDEARAKKKAEEQVVEAAGNYVPLSRDECQERSYTAELGSGGLL</sequence>
<reference evidence="3" key="1">
    <citation type="submission" date="2017-03" db="EMBL/GenBank/DDBJ databases">
        <authorList>
            <person name="Monnet C."/>
        </authorList>
    </citation>
    <scope>NUCLEOTIDE SEQUENCE [LARGE SCALE GENOMIC DNA]</scope>
    <source>
        <strain evidence="3">Mu101</strain>
    </source>
</reference>
<protein>
    <submittedName>
        <fullName evidence="2">Uncharacterized protein</fullName>
    </submittedName>
</protein>
<dbReference type="AlphaFoldDB" id="A0A2H1KNI4"/>
<accession>A0A2H1KNI4</accession>
<evidence type="ECO:0000256" key="1">
    <source>
        <dbReference type="SAM" id="MobiDB-lite"/>
    </source>
</evidence>
<feature type="compositionally biased region" description="Basic and acidic residues" evidence="1">
    <location>
        <begin position="8"/>
        <end position="20"/>
    </location>
</feature>
<organism evidence="2 3">
    <name type="scientific">Brevibacterium linens</name>
    <dbReference type="NCBI Taxonomy" id="1703"/>
    <lineage>
        <taxon>Bacteria</taxon>
        <taxon>Bacillati</taxon>
        <taxon>Actinomycetota</taxon>
        <taxon>Actinomycetes</taxon>
        <taxon>Micrococcales</taxon>
        <taxon>Brevibacteriaceae</taxon>
        <taxon>Brevibacterium</taxon>
    </lineage>
</organism>
<dbReference type="Proteomes" id="UP000234498">
    <property type="component" value="Unassembled WGS sequence"/>
</dbReference>
<proteinExistence type="predicted"/>
<evidence type="ECO:0000313" key="2">
    <source>
        <dbReference type="EMBL" id="SMY01104.1"/>
    </source>
</evidence>
<dbReference type="EMBL" id="FXZA01000054">
    <property type="protein sequence ID" value="SMY01104.1"/>
    <property type="molecule type" value="Genomic_DNA"/>
</dbReference>
<evidence type="ECO:0000313" key="3">
    <source>
        <dbReference type="Proteomes" id="UP000234498"/>
    </source>
</evidence>
<gene>
    <name evidence="2" type="ORF">BLIN101_03491</name>
</gene>
<feature type="region of interest" description="Disordered" evidence="1">
    <location>
        <begin position="1"/>
        <end position="20"/>
    </location>
</feature>